<dbReference type="SUPFAM" id="SSF89796">
    <property type="entry name" value="CoA-transferase family III (CaiB/BaiF)"/>
    <property type="match status" value="2"/>
</dbReference>
<evidence type="ECO:0000313" key="2">
    <source>
        <dbReference type="Proteomes" id="UP000238220"/>
    </source>
</evidence>
<keyword evidence="2" id="KW-1185">Reference proteome</keyword>
<organism evidence="1 2">
    <name type="scientific">Solimonas fluminis</name>
    <dbReference type="NCBI Taxonomy" id="2086571"/>
    <lineage>
        <taxon>Bacteria</taxon>
        <taxon>Pseudomonadati</taxon>
        <taxon>Pseudomonadota</taxon>
        <taxon>Gammaproteobacteria</taxon>
        <taxon>Nevskiales</taxon>
        <taxon>Nevskiaceae</taxon>
        <taxon>Solimonas</taxon>
    </lineage>
</organism>
<accession>A0A2S5TL27</accession>
<dbReference type="Pfam" id="PF02515">
    <property type="entry name" value="CoA_transf_3"/>
    <property type="match status" value="1"/>
</dbReference>
<dbReference type="PANTHER" id="PTHR48228">
    <property type="entry name" value="SUCCINYL-COA--D-CITRAMALATE COA-TRANSFERASE"/>
    <property type="match status" value="1"/>
</dbReference>
<name>A0A2S5TL27_9GAMM</name>
<comment type="caution">
    <text evidence="1">The sequence shown here is derived from an EMBL/GenBank/DDBJ whole genome shotgun (WGS) entry which is preliminary data.</text>
</comment>
<dbReference type="InterPro" id="IPR003673">
    <property type="entry name" value="CoA-Trfase_fam_III"/>
</dbReference>
<evidence type="ECO:0000313" key="1">
    <source>
        <dbReference type="EMBL" id="PPE75689.1"/>
    </source>
</evidence>
<dbReference type="EMBL" id="PSNW01000001">
    <property type="protein sequence ID" value="PPE75689.1"/>
    <property type="molecule type" value="Genomic_DNA"/>
</dbReference>
<dbReference type="InterPro" id="IPR023606">
    <property type="entry name" value="CoA-Trfase_III_dom_1_sf"/>
</dbReference>
<sequence length="445" mass="47047">MSERDDSVAVAYAERLLAQLGRPAHAPLAVPAEHPALRWSRSGLMALTGTPDAPLMFPAPLAACADGTLAALSALAPAGALDGIDAAALLAERAAIAGHRRQGAASPGGACRLLQAADGWFALNLARDDDWELLPAWLEMEPAPDWEGLAAAVCERPVGPLIEQGRLLGLALADAQPEREDRPWLRGFTARASDVRERAPRVLDLSSLWAGPLCGHLLQRLGADVVKLESTQRPDGARNGPPAFFDLMNAGKRSVALDLRSGEGRAQLRRLMTAADIVIEASRPRALRQMGFDAEALAREHGLTWISLSGYGRGDPQEQWIAYGDDAAVAAGLSDTLHRVTGQALIVGDAIADPLTGLHAALAAWAGWQAGGGRLVSLALRDVVRHCLQFDLPDGDEVLRARQREWTGRAMADGGARMPQARIPIGAAPALGAHTAEVIAEWAAC</sequence>
<dbReference type="Gene3D" id="3.40.50.10540">
    <property type="entry name" value="Crotonobetainyl-coa:carnitine coa-transferase, domain 1"/>
    <property type="match status" value="1"/>
</dbReference>
<dbReference type="Proteomes" id="UP000238220">
    <property type="component" value="Unassembled WGS sequence"/>
</dbReference>
<reference evidence="1 2" key="1">
    <citation type="submission" date="2018-02" db="EMBL/GenBank/DDBJ databases">
        <title>Genome sequencing of Solimonas sp. HR-BB.</title>
        <authorList>
            <person name="Lee Y."/>
            <person name="Jeon C.O."/>
        </authorList>
    </citation>
    <scope>NUCLEOTIDE SEQUENCE [LARGE SCALE GENOMIC DNA]</scope>
    <source>
        <strain evidence="1 2">HR-BB</strain>
    </source>
</reference>
<dbReference type="PANTHER" id="PTHR48228:SF4">
    <property type="entry name" value="BLR3030 PROTEIN"/>
    <property type="match status" value="1"/>
</dbReference>
<dbReference type="OrthoDB" id="4909260at2"/>
<dbReference type="AlphaFoldDB" id="A0A2S5TL27"/>
<dbReference type="InterPro" id="IPR050509">
    <property type="entry name" value="CoA-transferase_III"/>
</dbReference>
<keyword evidence="1" id="KW-0808">Transferase</keyword>
<gene>
    <name evidence="1" type="ORF">C3942_02005</name>
</gene>
<dbReference type="RefSeq" id="WP_104228654.1">
    <property type="nucleotide sequence ID" value="NZ_PSNW01000001.1"/>
</dbReference>
<proteinExistence type="predicted"/>
<protein>
    <submittedName>
        <fullName evidence="1">CoA transferase</fullName>
    </submittedName>
</protein>
<dbReference type="GO" id="GO:0016740">
    <property type="term" value="F:transferase activity"/>
    <property type="evidence" value="ECO:0007669"/>
    <property type="project" value="UniProtKB-KW"/>
</dbReference>